<organism evidence="1 2">
    <name type="scientific">Kingdonia uniflora</name>
    <dbReference type="NCBI Taxonomy" id="39325"/>
    <lineage>
        <taxon>Eukaryota</taxon>
        <taxon>Viridiplantae</taxon>
        <taxon>Streptophyta</taxon>
        <taxon>Embryophyta</taxon>
        <taxon>Tracheophyta</taxon>
        <taxon>Spermatophyta</taxon>
        <taxon>Magnoliopsida</taxon>
        <taxon>Ranunculales</taxon>
        <taxon>Circaeasteraceae</taxon>
        <taxon>Kingdonia</taxon>
    </lineage>
</organism>
<evidence type="ECO:0000313" key="2">
    <source>
        <dbReference type="Proteomes" id="UP000541444"/>
    </source>
</evidence>
<dbReference type="PANTHER" id="PTHR33913:SF1">
    <property type="entry name" value="DRBM DOMAIN-CONTAINING PROTEIN"/>
    <property type="match status" value="1"/>
</dbReference>
<keyword evidence="2" id="KW-1185">Reference proteome</keyword>
<dbReference type="PANTHER" id="PTHR33913">
    <property type="entry name" value="ALEURONE LAYER MORPHOGENESIS PROTEIN"/>
    <property type="match status" value="1"/>
</dbReference>
<dbReference type="EMBL" id="JACGCM010002368">
    <property type="protein sequence ID" value="KAF6140502.1"/>
    <property type="molecule type" value="Genomic_DNA"/>
</dbReference>
<dbReference type="AlphaFoldDB" id="A0A7J7LD81"/>
<proteinExistence type="predicted"/>
<dbReference type="OrthoDB" id="1909634at2759"/>
<comment type="caution">
    <text evidence="1">The sequence shown here is derived from an EMBL/GenBank/DDBJ whole genome shotgun (WGS) entry which is preliminary data.</text>
</comment>
<sequence>MSKVDSIVEACNDTLSLGVTQTSIEQCQNHVEERSLESFKRRKLSESTLSLDNPCQVFSCLGLFSDEKNLIEDISYQFRAKVMGRGKDFVHSLDWEQGSNPLEARVSAARQMLINLRSIESQASKFPLLTSCTSKGYERVDCKGIMNQAGDFKIYGFDLRDALVGRTVAYELQKLYKDMEFDKIYPNGQLLNDLIAAFAKVRDPDRAIVFLAIVQGQRLSEDRDTGGGGIYVGECGEDC</sequence>
<accession>A0A7J7LD81</accession>
<evidence type="ECO:0000313" key="1">
    <source>
        <dbReference type="EMBL" id="KAF6140502.1"/>
    </source>
</evidence>
<reference evidence="1 2" key="1">
    <citation type="journal article" date="2020" name="IScience">
        <title>Genome Sequencing of the Endangered Kingdonia uniflora (Circaeasteraceae, Ranunculales) Reveals Potential Mechanisms of Evolutionary Specialization.</title>
        <authorList>
            <person name="Sun Y."/>
            <person name="Deng T."/>
            <person name="Zhang A."/>
            <person name="Moore M.J."/>
            <person name="Landis J.B."/>
            <person name="Lin N."/>
            <person name="Zhang H."/>
            <person name="Zhang X."/>
            <person name="Huang J."/>
            <person name="Zhang X."/>
            <person name="Sun H."/>
            <person name="Wang H."/>
        </authorList>
    </citation>
    <scope>NUCLEOTIDE SEQUENCE [LARGE SCALE GENOMIC DNA]</scope>
    <source>
        <strain evidence="1">TB1705</strain>
        <tissue evidence="1">Leaf</tissue>
    </source>
</reference>
<dbReference type="Proteomes" id="UP000541444">
    <property type="component" value="Unassembled WGS sequence"/>
</dbReference>
<protein>
    <submittedName>
        <fullName evidence="1">Uncharacterized protein</fullName>
    </submittedName>
</protein>
<name>A0A7J7LD81_9MAGN</name>
<gene>
    <name evidence="1" type="ORF">GIB67_031145</name>
</gene>